<dbReference type="GO" id="GO:0016020">
    <property type="term" value="C:membrane"/>
    <property type="evidence" value="ECO:0007669"/>
    <property type="project" value="GOC"/>
</dbReference>
<dbReference type="InterPro" id="IPR051158">
    <property type="entry name" value="Metallophosphoesterase_sf"/>
</dbReference>
<dbReference type="PANTHER" id="PTHR31302">
    <property type="entry name" value="TRANSMEMBRANE PROTEIN WITH METALLOPHOSPHOESTERASE DOMAIN-RELATED"/>
    <property type="match status" value="1"/>
</dbReference>
<sequence>MLKQLMLAAAPFAAAGLYMWKEAFYNEVKETVIADKRFPEKAPIALFFISDIHRRLIHSSIIKRVQGRVQAVIIGGDLCESGVEDKRIRENIKRLSSIAPLYFVPGNNDYEIEWGRLAAIFSEWNVTVLKNGSAALAPDVYVLGTDDLSKGKSDKGALFQNVPSHSYKVVVSHNPAFIRKIQQKDRVAILLSGHTHGGQIRFGPWGLYEKGQWKKVNGIHALVSNGYGTTGIPFRLGARAETHLITISRSKETF</sequence>
<reference evidence="2 3" key="1">
    <citation type="submission" date="2016-01" db="EMBL/GenBank/DDBJ databases">
        <title>Investigation of taxonomic status of Bacillus aminovorans.</title>
        <authorList>
            <person name="Verma A."/>
            <person name="Pal Y."/>
            <person name="Krishnamurthi S."/>
        </authorList>
    </citation>
    <scope>NUCLEOTIDE SEQUENCE [LARGE SCALE GENOMIC DNA]</scope>
    <source>
        <strain evidence="2 3">DSM 4337</strain>
    </source>
</reference>
<evidence type="ECO:0000313" key="2">
    <source>
        <dbReference type="EMBL" id="OAH55918.1"/>
    </source>
</evidence>
<dbReference type="Gene3D" id="3.60.21.10">
    <property type="match status" value="1"/>
</dbReference>
<dbReference type="Pfam" id="PF00149">
    <property type="entry name" value="Metallophos"/>
    <property type="match status" value="1"/>
</dbReference>
<dbReference type="SUPFAM" id="SSF56300">
    <property type="entry name" value="Metallo-dependent phosphatases"/>
    <property type="match status" value="1"/>
</dbReference>
<evidence type="ECO:0000313" key="3">
    <source>
        <dbReference type="Proteomes" id="UP000077271"/>
    </source>
</evidence>
<evidence type="ECO:0000259" key="1">
    <source>
        <dbReference type="Pfam" id="PF00149"/>
    </source>
</evidence>
<dbReference type="PANTHER" id="PTHR31302:SF32">
    <property type="entry name" value="PHOSPHOESTERASE"/>
    <property type="match status" value="1"/>
</dbReference>
<feature type="domain" description="Calcineurin-like phosphoesterase" evidence="1">
    <location>
        <begin position="47"/>
        <end position="197"/>
    </location>
</feature>
<dbReference type="InterPro" id="IPR004843">
    <property type="entry name" value="Calcineurin-like_PHP"/>
</dbReference>
<dbReference type="GO" id="GO:0008758">
    <property type="term" value="F:UDP-2,3-diacylglucosamine hydrolase activity"/>
    <property type="evidence" value="ECO:0007669"/>
    <property type="project" value="TreeGrafter"/>
</dbReference>
<dbReference type="AlphaFoldDB" id="A0A177KRC1"/>
<dbReference type="GO" id="GO:0009245">
    <property type="term" value="P:lipid A biosynthetic process"/>
    <property type="evidence" value="ECO:0007669"/>
    <property type="project" value="TreeGrafter"/>
</dbReference>
<name>A0A177KRC1_9BACI</name>
<dbReference type="InterPro" id="IPR029052">
    <property type="entry name" value="Metallo-depent_PP-like"/>
</dbReference>
<accession>A0A177KRC1</accession>
<protein>
    <recommendedName>
        <fullName evidence="1">Calcineurin-like phosphoesterase domain-containing protein</fullName>
    </recommendedName>
</protein>
<gene>
    <name evidence="2" type="ORF">AWH48_04375</name>
</gene>
<dbReference type="EMBL" id="LQWZ01000023">
    <property type="protein sequence ID" value="OAH55918.1"/>
    <property type="molecule type" value="Genomic_DNA"/>
</dbReference>
<organism evidence="2 3">
    <name type="scientific">Domibacillus aminovorans</name>
    <dbReference type="NCBI Taxonomy" id="29332"/>
    <lineage>
        <taxon>Bacteria</taxon>
        <taxon>Bacillati</taxon>
        <taxon>Bacillota</taxon>
        <taxon>Bacilli</taxon>
        <taxon>Bacillales</taxon>
        <taxon>Bacillaceae</taxon>
        <taxon>Domibacillus</taxon>
    </lineage>
</organism>
<dbReference type="Proteomes" id="UP000077271">
    <property type="component" value="Unassembled WGS sequence"/>
</dbReference>
<comment type="caution">
    <text evidence="2">The sequence shown here is derived from an EMBL/GenBank/DDBJ whole genome shotgun (WGS) entry which is preliminary data.</text>
</comment>
<dbReference type="RefSeq" id="WP_018393812.1">
    <property type="nucleotide sequence ID" value="NZ_LQWZ01000023.1"/>
</dbReference>
<proteinExistence type="predicted"/>
<dbReference type="OrthoDB" id="9780884at2"/>